<organism evidence="8">
    <name type="scientific">Clastoptera arizonana</name>
    <name type="common">Arizona spittle bug</name>
    <dbReference type="NCBI Taxonomy" id="38151"/>
    <lineage>
        <taxon>Eukaryota</taxon>
        <taxon>Metazoa</taxon>
        <taxon>Ecdysozoa</taxon>
        <taxon>Arthropoda</taxon>
        <taxon>Hexapoda</taxon>
        <taxon>Insecta</taxon>
        <taxon>Pterygota</taxon>
        <taxon>Neoptera</taxon>
        <taxon>Paraneoptera</taxon>
        <taxon>Hemiptera</taxon>
        <taxon>Auchenorrhyncha</taxon>
        <taxon>Cercopoidea</taxon>
        <taxon>Clastopteridae</taxon>
        <taxon>Clastoptera</taxon>
    </lineage>
</organism>
<keyword evidence="5" id="KW-0472">Membrane</keyword>
<dbReference type="InterPro" id="IPR054549">
    <property type="entry name" value="UVB_sens_RUS_dom"/>
</dbReference>
<proteinExistence type="inferred from homology"/>
<evidence type="ECO:0000256" key="5">
    <source>
        <dbReference type="ARBA" id="ARBA00023136"/>
    </source>
</evidence>
<gene>
    <name evidence="8" type="ORF">g.19957</name>
</gene>
<name>A0A1B6E741_9HEMI</name>
<evidence type="ECO:0000256" key="1">
    <source>
        <dbReference type="ARBA" id="ARBA00004370"/>
    </source>
</evidence>
<evidence type="ECO:0000313" key="8">
    <source>
        <dbReference type="EMBL" id="JAS33751.1"/>
    </source>
</evidence>
<keyword evidence="6" id="KW-0732">Signal</keyword>
<sequence length="156" mass="16812">MTLELLLLPLFPHSSTQILCFTSGMKAIVGVAGGASRATITQHHAIRGNTGDVSAKDGSQETCVNLVASVLGVFILSVTEHSLLLWLLFSFVTTLHLFANYKAVRSLKLTTFNLERLVLFLNTYLNTSIIQPPEVVNSLESVIVGKGYSDMSGGKS</sequence>
<dbReference type="PANTHER" id="PTHR12770:SF31">
    <property type="entry name" value="RUS FAMILY MEMBER 1"/>
    <property type="match status" value="1"/>
</dbReference>
<evidence type="ECO:0000256" key="3">
    <source>
        <dbReference type="ARBA" id="ARBA00022692"/>
    </source>
</evidence>
<accession>A0A1B6E741</accession>
<evidence type="ECO:0000256" key="4">
    <source>
        <dbReference type="ARBA" id="ARBA00022989"/>
    </source>
</evidence>
<keyword evidence="4" id="KW-1133">Transmembrane helix</keyword>
<feature type="domain" description="Protein root UVB sensitive/RUS" evidence="7">
    <location>
        <begin position="2"/>
        <end position="127"/>
    </location>
</feature>
<evidence type="ECO:0000259" key="7">
    <source>
        <dbReference type="Pfam" id="PF04884"/>
    </source>
</evidence>
<reference evidence="8" key="1">
    <citation type="submission" date="2015-12" db="EMBL/GenBank/DDBJ databases">
        <title>De novo transcriptome assembly of four potential Pierce s Disease insect vectors from Arizona vineyards.</title>
        <authorList>
            <person name="Tassone E.E."/>
        </authorList>
    </citation>
    <scope>NUCLEOTIDE SEQUENCE</scope>
</reference>
<protein>
    <recommendedName>
        <fullName evidence="7">Protein root UVB sensitive/RUS domain-containing protein</fullName>
    </recommendedName>
</protein>
<dbReference type="Pfam" id="PF04884">
    <property type="entry name" value="UVB_sens_prot"/>
    <property type="match status" value="1"/>
</dbReference>
<dbReference type="AlphaFoldDB" id="A0A1B6E741"/>
<keyword evidence="3" id="KW-0812">Transmembrane</keyword>
<feature type="signal peptide" evidence="6">
    <location>
        <begin position="1"/>
        <end position="16"/>
    </location>
</feature>
<evidence type="ECO:0000256" key="6">
    <source>
        <dbReference type="SAM" id="SignalP"/>
    </source>
</evidence>
<comment type="similarity">
    <text evidence="2">Belongs to the RUS1 family.</text>
</comment>
<dbReference type="EMBL" id="GEDC01003547">
    <property type="protein sequence ID" value="JAS33751.1"/>
    <property type="molecule type" value="Transcribed_RNA"/>
</dbReference>
<dbReference type="PANTHER" id="PTHR12770">
    <property type="entry name" value="RUS1 FAMILY PROTEIN C16ORF58"/>
    <property type="match status" value="1"/>
</dbReference>
<dbReference type="GO" id="GO:0016020">
    <property type="term" value="C:membrane"/>
    <property type="evidence" value="ECO:0007669"/>
    <property type="project" value="UniProtKB-SubCell"/>
</dbReference>
<comment type="subcellular location">
    <subcellularLocation>
        <location evidence="1">Membrane</location>
    </subcellularLocation>
</comment>
<dbReference type="InterPro" id="IPR006968">
    <property type="entry name" value="RUS_fam"/>
</dbReference>
<evidence type="ECO:0000256" key="2">
    <source>
        <dbReference type="ARBA" id="ARBA00007558"/>
    </source>
</evidence>
<feature type="chain" id="PRO_5008581843" description="Protein root UVB sensitive/RUS domain-containing protein" evidence="6">
    <location>
        <begin position="17"/>
        <end position="156"/>
    </location>
</feature>